<evidence type="ECO:0000313" key="3">
    <source>
        <dbReference type="Proteomes" id="UP000028524"/>
    </source>
</evidence>
<dbReference type="InParanoid" id="A0A084R2E7"/>
<dbReference type="EMBL" id="KL659203">
    <property type="protein sequence ID" value="KFA70382.1"/>
    <property type="molecule type" value="Genomic_DNA"/>
</dbReference>
<dbReference type="AlphaFoldDB" id="A0A084R2E7"/>
<accession>A0A084R2E7</accession>
<organism evidence="2 3">
    <name type="scientific">Stachybotrys chlorohalonatus (strain IBT 40285)</name>
    <dbReference type="NCBI Taxonomy" id="1283841"/>
    <lineage>
        <taxon>Eukaryota</taxon>
        <taxon>Fungi</taxon>
        <taxon>Dikarya</taxon>
        <taxon>Ascomycota</taxon>
        <taxon>Pezizomycotina</taxon>
        <taxon>Sordariomycetes</taxon>
        <taxon>Hypocreomycetidae</taxon>
        <taxon>Hypocreales</taxon>
        <taxon>Stachybotryaceae</taxon>
        <taxon>Stachybotrys</taxon>
    </lineage>
</organism>
<feature type="region of interest" description="Disordered" evidence="1">
    <location>
        <begin position="25"/>
        <end position="58"/>
    </location>
</feature>
<proteinExistence type="predicted"/>
<name>A0A084R2E7_STAC4</name>
<evidence type="ECO:0000313" key="2">
    <source>
        <dbReference type="EMBL" id="KFA70382.1"/>
    </source>
</evidence>
<evidence type="ECO:0000256" key="1">
    <source>
        <dbReference type="SAM" id="MobiDB-lite"/>
    </source>
</evidence>
<dbReference type="Proteomes" id="UP000028524">
    <property type="component" value="Unassembled WGS sequence"/>
</dbReference>
<protein>
    <submittedName>
        <fullName evidence="2">Uncharacterized protein</fullName>
    </submittedName>
</protein>
<dbReference type="HOGENOM" id="CLU_1983028_0_0_1"/>
<sequence length="126" mass="13652">MSYPSVSAAMVKKVSITAAPASIAPNANFLPVDRQGASSTQRSARGANSSSPAERAPAQRFDILLAQIPNEPKYNIGRYVEPRKYLSVDHPDQHLRGPPGLAPETQAEADVVERMTNILKSINKRT</sequence>
<reference evidence="2 3" key="1">
    <citation type="journal article" date="2014" name="BMC Genomics">
        <title>Comparative genome sequencing reveals chemotype-specific gene clusters in the toxigenic black mold Stachybotrys.</title>
        <authorList>
            <person name="Semeiks J."/>
            <person name="Borek D."/>
            <person name="Otwinowski Z."/>
            <person name="Grishin N.V."/>
        </authorList>
    </citation>
    <scope>NUCLEOTIDE SEQUENCE [LARGE SCALE GENOMIC DNA]</scope>
    <source>
        <strain evidence="2 3">IBT 40285</strain>
    </source>
</reference>
<gene>
    <name evidence="2" type="ORF">S40285_09921</name>
</gene>
<feature type="compositionally biased region" description="Polar residues" evidence="1">
    <location>
        <begin position="36"/>
        <end position="52"/>
    </location>
</feature>
<dbReference type="OrthoDB" id="10370233at2759"/>
<keyword evidence="3" id="KW-1185">Reference proteome</keyword>